<evidence type="ECO:0000313" key="10">
    <source>
        <dbReference type="Proteomes" id="UP000095453"/>
    </source>
</evidence>
<evidence type="ECO:0000313" key="6">
    <source>
        <dbReference type="EMBL" id="RGR69052.1"/>
    </source>
</evidence>
<dbReference type="Proteomes" id="UP000285820">
    <property type="component" value="Unassembled WGS sequence"/>
</dbReference>
<keyword evidence="1" id="KW-0472">Membrane</keyword>
<dbReference type="Proteomes" id="UP000095453">
    <property type="component" value="Unassembled WGS sequence"/>
</dbReference>
<dbReference type="Proteomes" id="UP000266391">
    <property type="component" value="Unassembled WGS sequence"/>
</dbReference>
<name>A0A174AKT9_9FIRM</name>
<dbReference type="EMBL" id="CYXX01000014">
    <property type="protein sequence ID" value="CUN12734.1"/>
    <property type="molecule type" value="Genomic_DNA"/>
</dbReference>
<dbReference type="InterPro" id="IPR027383">
    <property type="entry name" value="Znf_put"/>
</dbReference>
<keyword evidence="1" id="KW-0812">Transmembrane</keyword>
<evidence type="ECO:0000313" key="4">
    <source>
        <dbReference type="EMBL" id="CUN88863.1"/>
    </source>
</evidence>
<evidence type="ECO:0000313" key="13">
    <source>
        <dbReference type="Proteomes" id="UP000285820"/>
    </source>
</evidence>
<sequence>MKCEIIRDLLPLYIDGLTSKESNQEIEKHLKNCEECQKYYQEMTGDIDNFSVITNEEIEDVNLIKKIKKKNRKKALGIFVGAFVLSGVLMGVGFHWTHGVAMYENVILNYGVQGDTAYLTLQGKPGYELNFSGATDQNKSSLKVMYARNIWGHDENVVRLEGESNRSGEPPQWILEFKDRIVVIENGELVDEKIK</sequence>
<evidence type="ECO:0000256" key="1">
    <source>
        <dbReference type="SAM" id="Phobius"/>
    </source>
</evidence>
<evidence type="ECO:0000313" key="11">
    <source>
        <dbReference type="Proteomes" id="UP000266391"/>
    </source>
</evidence>
<dbReference type="Proteomes" id="UP000283738">
    <property type="component" value="Unassembled WGS sequence"/>
</dbReference>
<feature type="domain" description="Putative zinc-finger" evidence="2">
    <location>
        <begin position="3"/>
        <end position="37"/>
    </location>
</feature>
<organism evidence="4 9">
    <name type="scientific">Roseburia inulinivorans</name>
    <dbReference type="NCBI Taxonomy" id="360807"/>
    <lineage>
        <taxon>Bacteria</taxon>
        <taxon>Bacillati</taxon>
        <taxon>Bacillota</taxon>
        <taxon>Clostridia</taxon>
        <taxon>Lachnospirales</taxon>
        <taxon>Lachnospiraceae</taxon>
        <taxon>Roseburia</taxon>
    </lineage>
</organism>
<dbReference type="Proteomes" id="UP000286271">
    <property type="component" value="Unassembled WGS sequence"/>
</dbReference>
<evidence type="ECO:0000313" key="3">
    <source>
        <dbReference type="EMBL" id="CUN12734.1"/>
    </source>
</evidence>
<evidence type="ECO:0000313" key="12">
    <source>
        <dbReference type="Proteomes" id="UP000283738"/>
    </source>
</evidence>
<accession>A0A174AKT9</accession>
<dbReference type="Proteomes" id="UP000095395">
    <property type="component" value="Unassembled WGS sequence"/>
</dbReference>
<evidence type="ECO:0000313" key="8">
    <source>
        <dbReference type="EMBL" id="RHE90986.1"/>
    </source>
</evidence>
<evidence type="ECO:0000313" key="5">
    <source>
        <dbReference type="EMBL" id="RGQ45884.1"/>
    </source>
</evidence>
<evidence type="ECO:0000313" key="9">
    <source>
        <dbReference type="Proteomes" id="UP000095395"/>
    </source>
</evidence>
<dbReference type="EMBL" id="CYYR01000009">
    <property type="protein sequence ID" value="CUN88863.1"/>
    <property type="molecule type" value="Genomic_DNA"/>
</dbReference>
<protein>
    <submittedName>
        <fullName evidence="5">Zf-HC2 domain-containing protein</fullName>
    </submittedName>
</protein>
<dbReference type="EMBL" id="QSIQ01000012">
    <property type="protein sequence ID" value="RHD03320.1"/>
    <property type="molecule type" value="Genomic_DNA"/>
</dbReference>
<reference evidence="11 12" key="2">
    <citation type="submission" date="2018-08" db="EMBL/GenBank/DDBJ databases">
        <title>A genome reference for cultivated species of the human gut microbiota.</title>
        <authorList>
            <person name="Zou Y."/>
            <person name="Xue W."/>
            <person name="Luo G."/>
        </authorList>
    </citation>
    <scope>NUCLEOTIDE SEQUENCE [LARGE SCALE GENOMIC DNA]</scope>
    <source>
        <strain evidence="6 13">AF24-4</strain>
        <strain evidence="5 12">AF28-15</strain>
        <strain evidence="8 14">AM27-11</strain>
        <strain evidence="7 11">AM32-8LB</strain>
    </source>
</reference>
<dbReference type="Pfam" id="PF13490">
    <property type="entry name" value="zf-HC2"/>
    <property type="match status" value="1"/>
</dbReference>
<reference evidence="9 10" key="1">
    <citation type="submission" date="2015-09" db="EMBL/GenBank/DDBJ databases">
        <authorList>
            <consortium name="Pathogen Informatics"/>
        </authorList>
    </citation>
    <scope>NUCLEOTIDE SEQUENCE [LARGE SCALE GENOMIC DNA]</scope>
    <source>
        <strain evidence="4 9">2789STDY5608835</strain>
        <strain evidence="3 10">2789STDY5608887</strain>
    </source>
</reference>
<feature type="transmembrane region" description="Helical" evidence="1">
    <location>
        <begin position="75"/>
        <end position="96"/>
    </location>
</feature>
<evidence type="ECO:0000313" key="14">
    <source>
        <dbReference type="Proteomes" id="UP000286271"/>
    </source>
</evidence>
<dbReference type="AlphaFoldDB" id="A0A174AKT9"/>
<keyword evidence="1" id="KW-1133">Transmembrane helix</keyword>
<dbReference type="EMBL" id="QSKW01000044">
    <property type="protein sequence ID" value="RHE90986.1"/>
    <property type="molecule type" value="Genomic_DNA"/>
</dbReference>
<evidence type="ECO:0000259" key="2">
    <source>
        <dbReference type="Pfam" id="PF13490"/>
    </source>
</evidence>
<evidence type="ECO:0000313" key="7">
    <source>
        <dbReference type="EMBL" id="RHD03320.1"/>
    </source>
</evidence>
<dbReference type="RefSeq" id="WP_055169514.1">
    <property type="nucleotide sequence ID" value="NZ_CAKZTK010000044.1"/>
</dbReference>
<gene>
    <name evidence="8" type="ORF">DW707_16910</name>
    <name evidence="7" type="ORF">DW813_09180</name>
    <name evidence="6" type="ORF">DWY29_07430</name>
    <name evidence="5" type="ORF">DWY96_14465</name>
    <name evidence="4" type="ORF">ERS852392_01619</name>
    <name evidence="3" type="ORF">ERS852444_02001</name>
</gene>
<dbReference type="EMBL" id="QRTF01000041">
    <property type="protein sequence ID" value="RGQ45884.1"/>
    <property type="molecule type" value="Genomic_DNA"/>
</dbReference>
<proteinExistence type="predicted"/>
<dbReference type="EMBL" id="QRUN01000007">
    <property type="protein sequence ID" value="RGR69052.1"/>
    <property type="molecule type" value="Genomic_DNA"/>
</dbReference>